<dbReference type="Pfam" id="PF14749">
    <property type="entry name" value="Acyl-CoA_ox_N"/>
    <property type="match status" value="1"/>
</dbReference>
<dbReference type="Gene3D" id="2.40.110.10">
    <property type="entry name" value="Butyryl-CoA Dehydrogenase, subunit A, domain 2"/>
    <property type="match status" value="1"/>
</dbReference>
<keyword evidence="8" id="KW-0276">Fatty acid metabolism</keyword>
<evidence type="ECO:0000256" key="8">
    <source>
        <dbReference type="ARBA" id="ARBA00022832"/>
    </source>
</evidence>
<evidence type="ECO:0000256" key="4">
    <source>
        <dbReference type="ARBA" id="ARBA00004846"/>
    </source>
</evidence>
<dbReference type="InterPro" id="IPR037069">
    <property type="entry name" value="AcylCoA_DH/ox_N_sf"/>
</dbReference>
<evidence type="ECO:0000256" key="3">
    <source>
        <dbReference type="ARBA" id="ARBA00004275"/>
    </source>
</evidence>
<feature type="domain" description="Acyl-coenzyme A oxidase N-terminal" evidence="16">
    <location>
        <begin position="37"/>
        <end position="157"/>
    </location>
</feature>
<accession>A0A9N9FE27</accession>
<dbReference type="PANTHER" id="PTHR10909">
    <property type="entry name" value="ELECTRON TRANSPORT OXIDOREDUCTASE"/>
    <property type="match status" value="1"/>
</dbReference>
<feature type="domain" description="Acyl-CoA oxidase/dehydrogenase middle" evidence="15">
    <location>
        <begin position="160"/>
        <end position="268"/>
    </location>
</feature>
<dbReference type="Proteomes" id="UP000789572">
    <property type="component" value="Unassembled WGS sequence"/>
</dbReference>
<evidence type="ECO:0000256" key="9">
    <source>
        <dbReference type="ARBA" id="ARBA00023002"/>
    </source>
</evidence>
<dbReference type="EMBL" id="CAJVPJ010000457">
    <property type="protein sequence ID" value="CAG8526566.1"/>
    <property type="molecule type" value="Genomic_DNA"/>
</dbReference>
<dbReference type="PIRSF" id="PIRSF000168">
    <property type="entry name" value="Acyl-CoA_oxidase"/>
    <property type="match status" value="1"/>
</dbReference>
<keyword evidence="9" id="KW-0560">Oxidoreductase</keyword>
<evidence type="ECO:0000256" key="5">
    <source>
        <dbReference type="ARBA" id="ARBA00006288"/>
    </source>
</evidence>
<evidence type="ECO:0000256" key="10">
    <source>
        <dbReference type="ARBA" id="ARBA00023098"/>
    </source>
</evidence>
<protein>
    <recommendedName>
        <fullName evidence="12">Acyl-coenzyme A oxidase</fullName>
    </recommendedName>
</protein>
<feature type="domain" description="Acyl-CoA oxidase C-alpha1" evidence="17">
    <location>
        <begin position="300"/>
        <end position="458"/>
    </location>
</feature>
<dbReference type="GO" id="GO:0005777">
    <property type="term" value="C:peroxisome"/>
    <property type="evidence" value="ECO:0007669"/>
    <property type="project" value="UniProtKB-SubCell"/>
</dbReference>
<dbReference type="GO" id="GO:0003997">
    <property type="term" value="F:acyl-CoA oxidase activity"/>
    <property type="evidence" value="ECO:0007669"/>
    <property type="project" value="UniProtKB-EC"/>
</dbReference>
<evidence type="ECO:0000259" key="15">
    <source>
        <dbReference type="Pfam" id="PF02770"/>
    </source>
</evidence>
<keyword evidence="7 12" id="KW-0274">FAD</keyword>
<keyword evidence="10" id="KW-0443">Lipid metabolism</keyword>
<dbReference type="Pfam" id="PF02770">
    <property type="entry name" value="Acyl-CoA_dh_M"/>
    <property type="match status" value="1"/>
</dbReference>
<comment type="caution">
    <text evidence="18">The sequence shown here is derived from an EMBL/GenBank/DDBJ whole genome shotgun (WGS) entry which is preliminary data.</text>
</comment>
<comment type="cofactor">
    <cofactor evidence="2">
        <name>FAD</name>
        <dbReference type="ChEBI" id="CHEBI:57692"/>
    </cofactor>
</comment>
<comment type="similarity">
    <text evidence="5 12">Belongs to the acyl-CoA oxidase family.</text>
</comment>
<dbReference type="Gene3D" id="1.10.540.10">
    <property type="entry name" value="Acyl-CoA dehydrogenase/oxidase, N-terminal domain"/>
    <property type="match status" value="1"/>
</dbReference>
<dbReference type="InterPro" id="IPR036250">
    <property type="entry name" value="AcylCo_DH-like_C"/>
</dbReference>
<dbReference type="InterPro" id="IPR006091">
    <property type="entry name" value="Acyl-CoA_Oxase/DH_mid-dom"/>
</dbReference>
<dbReference type="InterPro" id="IPR029320">
    <property type="entry name" value="Acyl-CoA_ox_N"/>
</dbReference>
<dbReference type="OrthoDB" id="538336at2759"/>
<proteinExistence type="inferred from homology"/>
<feature type="domain" description="Acyl-CoA oxidase C-terminal" evidence="14">
    <location>
        <begin position="501"/>
        <end position="674"/>
    </location>
</feature>
<dbReference type="GO" id="GO:0005504">
    <property type="term" value="F:fatty acid binding"/>
    <property type="evidence" value="ECO:0007669"/>
    <property type="project" value="TreeGrafter"/>
</dbReference>
<evidence type="ECO:0000259" key="14">
    <source>
        <dbReference type="Pfam" id="PF01756"/>
    </source>
</evidence>
<sequence>MSSEEIARKRLSAIQQQLIHSTGPADLARERANASFDVNQMKAFFAGGKEFSEALDDAYRLIQRDPELYLGDEYIFDASNAEQREVTMRQLRRYVEVKDMLKSSLRVRAFHLAMCQYSESFNMRSYVADFLFPQALRLFSTSEQYNEWIGDVLKWRTIGCFAMTELGYSSFLRGLETTATFDKKTDEFIINSPSLLSTKWWIGLAGETATHAIVLAQTVVDGKKCGIDWFMVPLRNRKTGRLVVGVTAGNIGAKCGRNGLDNGWIQFTGLRIPRTNMMMRWASVSPDGKYHPTPNPALSYAPLIGERLETIIATTLAVSRGLTIACRYGCVRRQGENNEQIMDFQSYYVQLMPGIAGLYVANIIDRITRRKWDVLVQNVDDGTIFLNNVLDIHAISAGLKGVYGWWAVEILEFCRRSLGGHAYSAYNAIGECINDFGPITTGGGDNYALMGQTAKYVLKSLKMASDGIKLEGSVEYLNNVQEALSQSSSTMMSENEILDFKFIRGALAWLLIRKAKTIETTLTGGGVAAWNDNIVHLIKLAEIHTHHYILSEYLNGLGEYESTEYKNLLPILIQMGQLWGTYVMKSLLELFLEEGYFSPSQAKMIKKVFYDLCRKTRKEAIPLVDAWALPDFILKAPFGRYDGDIYPAYLNRVRSVPDCVGVSSYWSKYVKPLTDPDP</sequence>
<name>A0A9N9FE27_9GLOM</name>
<dbReference type="Gene3D" id="1.20.140.10">
    <property type="entry name" value="Butyryl-CoA Dehydrogenase, subunit A, domain 3"/>
    <property type="match status" value="2"/>
</dbReference>
<evidence type="ECO:0000259" key="16">
    <source>
        <dbReference type="Pfam" id="PF14749"/>
    </source>
</evidence>
<dbReference type="InterPro" id="IPR002655">
    <property type="entry name" value="Acyl-CoA_oxidase_C"/>
</dbReference>
<comment type="pathway">
    <text evidence="4">Lipid metabolism; peroxisomal fatty acid beta-oxidation.</text>
</comment>
<dbReference type="InterPro" id="IPR055060">
    <property type="entry name" value="ACOX_C_alpha1"/>
</dbReference>
<keyword evidence="11" id="KW-0576">Peroxisome</keyword>
<reference evidence="18" key="1">
    <citation type="submission" date="2021-06" db="EMBL/GenBank/DDBJ databases">
        <authorList>
            <person name="Kallberg Y."/>
            <person name="Tangrot J."/>
            <person name="Rosling A."/>
        </authorList>
    </citation>
    <scope>NUCLEOTIDE SEQUENCE</scope>
    <source>
        <strain evidence="18">IA702</strain>
    </source>
</reference>
<dbReference type="GO" id="GO:0033540">
    <property type="term" value="P:fatty acid beta-oxidation using acyl-CoA oxidase"/>
    <property type="evidence" value="ECO:0007669"/>
    <property type="project" value="TreeGrafter"/>
</dbReference>
<organism evidence="18 19">
    <name type="scientific">Paraglomus occultum</name>
    <dbReference type="NCBI Taxonomy" id="144539"/>
    <lineage>
        <taxon>Eukaryota</taxon>
        <taxon>Fungi</taxon>
        <taxon>Fungi incertae sedis</taxon>
        <taxon>Mucoromycota</taxon>
        <taxon>Glomeromycotina</taxon>
        <taxon>Glomeromycetes</taxon>
        <taxon>Paraglomerales</taxon>
        <taxon>Paraglomeraceae</taxon>
        <taxon>Paraglomus</taxon>
    </lineage>
</organism>
<dbReference type="InterPro" id="IPR012258">
    <property type="entry name" value="Acyl-CoA_oxidase"/>
</dbReference>
<dbReference type="SUPFAM" id="SSF56645">
    <property type="entry name" value="Acyl-CoA dehydrogenase NM domain-like"/>
    <property type="match status" value="1"/>
</dbReference>
<feature type="binding site" evidence="13">
    <location>
        <position position="164"/>
    </location>
    <ligand>
        <name>FAD</name>
        <dbReference type="ChEBI" id="CHEBI:57692"/>
    </ligand>
</feature>
<evidence type="ECO:0000259" key="17">
    <source>
        <dbReference type="Pfam" id="PF22924"/>
    </source>
</evidence>
<dbReference type="GO" id="GO:0055088">
    <property type="term" value="P:lipid homeostasis"/>
    <property type="evidence" value="ECO:0007669"/>
    <property type="project" value="TreeGrafter"/>
</dbReference>
<dbReference type="Pfam" id="PF01756">
    <property type="entry name" value="ACOX"/>
    <property type="match status" value="1"/>
</dbReference>
<keyword evidence="19" id="KW-1185">Reference proteome</keyword>
<comment type="subcellular location">
    <subcellularLocation>
        <location evidence="3">Peroxisome</location>
    </subcellularLocation>
</comment>
<dbReference type="InterPro" id="IPR046373">
    <property type="entry name" value="Acyl-CoA_Oxase/DH_mid-dom_sf"/>
</dbReference>
<comment type="catalytic activity">
    <reaction evidence="1">
        <text>a 2,3-saturated acyl-CoA + O2 = a (2E)-enoyl-CoA + H2O2</text>
        <dbReference type="Rhea" id="RHEA:38959"/>
        <dbReference type="ChEBI" id="CHEBI:15379"/>
        <dbReference type="ChEBI" id="CHEBI:16240"/>
        <dbReference type="ChEBI" id="CHEBI:58856"/>
        <dbReference type="ChEBI" id="CHEBI:65111"/>
        <dbReference type="EC" id="1.3.3.6"/>
    </reaction>
</comment>
<dbReference type="AlphaFoldDB" id="A0A9N9FE27"/>
<evidence type="ECO:0000256" key="6">
    <source>
        <dbReference type="ARBA" id="ARBA00022630"/>
    </source>
</evidence>
<evidence type="ECO:0000313" key="19">
    <source>
        <dbReference type="Proteomes" id="UP000789572"/>
    </source>
</evidence>
<dbReference type="InterPro" id="IPR009100">
    <property type="entry name" value="AcylCoA_DH/oxidase_NM_dom_sf"/>
</dbReference>
<evidence type="ECO:0000256" key="7">
    <source>
        <dbReference type="ARBA" id="ARBA00022827"/>
    </source>
</evidence>
<gene>
    <name evidence="18" type="ORF">POCULU_LOCUS3847</name>
</gene>
<dbReference type="GO" id="GO:0071949">
    <property type="term" value="F:FAD binding"/>
    <property type="evidence" value="ECO:0007669"/>
    <property type="project" value="InterPro"/>
</dbReference>
<evidence type="ECO:0000313" key="18">
    <source>
        <dbReference type="EMBL" id="CAG8526566.1"/>
    </source>
</evidence>
<feature type="binding site" evidence="13">
    <location>
        <position position="203"/>
    </location>
    <ligand>
        <name>FAD</name>
        <dbReference type="ChEBI" id="CHEBI:57692"/>
    </ligand>
</feature>
<dbReference type="FunFam" id="2.40.110.10:FF:000003">
    <property type="entry name" value="Acyl-coenzyme A oxidase"/>
    <property type="match status" value="1"/>
</dbReference>
<evidence type="ECO:0000256" key="13">
    <source>
        <dbReference type="PIRSR" id="PIRSR000168-2"/>
    </source>
</evidence>
<dbReference type="SUPFAM" id="SSF47203">
    <property type="entry name" value="Acyl-CoA dehydrogenase C-terminal domain-like"/>
    <property type="match status" value="2"/>
</dbReference>
<evidence type="ECO:0000256" key="11">
    <source>
        <dbReference type="ARBA" id="ARBA00023140"/>
    </source>
</evidence>
<evidence type="ECO:0000256" key="12">
    <source>
        <dbReference type="PIRNR" id="PIRNR000168"/>
    </source>
</evidence>
<dbReference type="Pfam" id="PF22924">
    <property type="entry name" value="ACOX_C_alpha1"/>
    <property type="match status" value="1"/>
</dbReference>
<evidence type="ECO:0000256" key="1">
    <source>
        <dbReference type="ARBA" id="ARBA00001201"/>
    </source>
</evidence>
<keyword evidence="6 12" id="KW-0285">Flavoprotein</keyword>
<evidence type="ECO:0000256" key="2">
    <source>
        <dbReference type="ARBA" id="ARBA00001974"/>
    </source>
</evidence>